<comment type="similarity">
    <text evidence="3">Belongs to the cytochrome b560 family.</text>
</comment>
<evidence type="ECO:0000256" key="11">
    <source>
        <dbReference type="ARBA" id="ARBA00025912"/>
    </source>
</evidence>
<dbReference type="InterPro" id="IPR000701">
    <property type="entry name" value="SuccDH_FuR_B_TM-su"/>
</dbReference>
<organism evidence="14 15">
    <name type="scientific">Bosea spartocytisi</name>
    <dbReference type="NCBI Taxonomy" id="2773451"/>
    <lineage>
        <taxon>Bacteria</taxon>
        <taxon>Pseudomonadati</taxon>
        <taxon>Pseudomonadota</taxon>
        <taxon>Alphaproteobacteria</taxon>
        <taxon>Hyphomicrobiales</taxon>
        <taxon>Boseaceae</taxon>
        <taxon>Bosea</taxon>
    </lineage>
</organism>
<feature type="binding site" description="axial binding residue" evidence="12">
    <location>
        <position position="86"/>
    </location>
    <ligand>
        <name>heme</name>
        <dbReference type="ChEBI" id="CHEBI:30413"/>
        <note>ligand shared with second transmembrane subunit</note>
    </ligand>
    <ligandPart>
        <name>Fe</name>
        <dbReference type="ChEBI" id="CHEBI:18248"/>
    </ligandPart>
</feature>
<accession>A0A927E923</accession>
<dbReference type="InterPro" id="IPR034804">
    <property type="entry name" value="SQR/QFR_C/D"/>
</dbReference>
<keyword evidence="8 13" id="KW-1133">Transmembrane helix</keyword>
<dbReference type="PANTHER" id="PTHR10978">
    <property type="entry name" value="SUCCINATE DEHYDROGENASE CYTOCHROME B560 SUBUNIT"/>
    <property type="match status" value="1"/>
</dbReference>
<keyword evidence="5 12" id="KW-0349">Heme</keyword>
<dbReference type="GO" id="GO:0046872">
    <property type="term" value="F:metal ion binding"/>
    <property type="evidence" value="ECO:0007669"/>
    <property type="project" value="UniProtKB-KW"/>
</dbReference>
<dbReference type="CDD" id="cd03499">
    <property type="entry name" value="SQR_TypeC_SdhC"/>
    <property type="match status" value="1"/>
</dbReference>
<proteinExistence type="inferred from homology"/>
<evidence type="ECO:0000256" key="10">
    <source>
        <dbReference type="ARBA" id="ARBA00023136"/>
    </source>
</evidence>
<dbReference type="GO" id="GO:0009055">
    <property type="term" value="F:electron transfer activity"/>
    <property type="evidence" value="ECO:0007669"/>
    <property type="project" value="InterPro"/>
</dbReference>
<feature type="transmembrane region" description="Helical" evidence="13">
    <location>
        <begin position="111"/>
        <end position="132"/>
    </location>
</feature>
<dbReference type="Pfam" id="PF01127">
    <property type="entry name" value="Sdh_cyt"/>
    <property type="match status" value="1"/>
</dbReference>
<dbReference type="NCBIfam" id="TIGR02970">
    <property type="entry name" value="succ_dehyd_cytB"/>
    <property type="match status" value="1"/>
</dbReference>
<evidence type="ECO:0000256" key="3">
    <source>
        <dbReference type="ARBA" id="ARBA00007244"/>
    </source>
</evidence>
<dbReference type="PROSITE" id="PS01000">
    <property type="entry name" value="SDH_CYT_1"/>
    <property type="match status" value="1"/>
</dbReference>
<keyword evidence="15" id="KW-1185">Reference proteome</keyword>
<evidence type="ECO:0000313" key="15">
    <source>
        <dbReference type="Proteomes" id="UP000619295"/>
    </source>
</evidence>
<evidence type="ECO:0000256" key="8">
    <source>
        <dbReference type="ARBA" id="ARBA00022989"/>
    </source>
</evidence>
<dbReference type="RefSeq" id="WP_133561001.1">
    <property type="nucleotide sequence ID" value="NZ_JACXWY010000005.1"/>
</dbReference>
<comment type="subunit">
    <text evidence="11">Part of an enzyme complex containing four subunits: a flavoprotein, an iron-sulfur protein, plus two membrane-anchoring proteins, SdhC and SdhD. The complex can form homotrimers.</text>
</comment>
<dbReference type="SUPFAM" id="SSF81343">
    <property type="entry name" value="Fumarate reductase respiratory complex transmembrane subunits"/>
    <property type="match status" value="1"/>
</dbReference>
<dbReference type="InterPro" id="IPR018495">
    <property type="entry name" value="Succ_DH_cyt_bsu_CS"/>
</dbReference>
<gene>
    <name evidence="14" type="primary">sdhC</name>
    <name evidence="14" type="ORF">IED13_10950</name>
</gene>
<comment type="caution">
    <text evidence="14">The sequence shown here is derived from an EMBL/GenBank/DDBJ whole genome shotgun (WGS) entry which is preliminary data.</text>
</comment>
<keyword evidence="10 13" id="KW-0472">Membrane</keyword>
<feature type="transmembrane region" description="Helical" evidence="13">
    <location>
        <begin position="70"/>
        <end position="91"/>
    </location>
</feature>
<evidence type="ECO:0000256" key="12">
    <source>
        <dbReference type="PIRSR" id="PIRSR000178-1"/>
    </source>
</evidence>
<evidence type="ECO:0000256" key="9">
    <source>
        <dbReference type="ARBA" id="ARBA00023004"/>
    </source>
</evidence>
<sequence length="133" mass="14600">MILAEVKPAARPLSPHLQIYRWSWTMAMSVAHRVTGTGLYLGTVLIAAWLVAAASGPAAFDTAQVIAGSFLGRLVLFLYSFSLIHHMVGGLRHFVWDMGKGYEPETRMNMAKFSLVASVSLTVLVWIVALVLR</sequence>
<dbReference type="Gene3D" id="1.20.1300.10">
    <property type="entry name" value="Fumarate reductase/succinate dehydrogenase, transmembrane subunit"/>
    <property type="match status" value="1"/>
</dbReference>
<keyword evidence="6 13" id="KW-0812">Transmembrane</keyword>
<dbReference type="PROSITE" id="PS01001">
    <property type="entry name" value="SDH_CYT_2"/>
    <property type="match status" value="1"/>
</dbReference>
<dbReference type="InterPro" id="IPR014314">
    <property type="entry name" value="Succ_DH_cytb556"/>
</dbReference>
<keyword evidence="9 12" id="KW-0408">Iron</keyword>
<evidence type="ECO:0000256" key="5">
    <source>
        <dbReference type="ARBA" id="ARBA00022617"/>
    </source>
</evidence>
<dbReference type="GO" id="GO:0006099">
    <property type="term" value="P:tricarboxylic acid cycle"/>
    <property type="evidence" value="ECO:0007669"/>
    <property type="project" value="InterPro"/>
</dbReference>
<evidence type="ECO:0000256" key="7">
    <source>
        <dbReference type="ARBA" id="ARBA00022723"/>
    </source>
</evidence>
<dbReference type="AlphaFoldDB" id="A0A927E923"/>
<evidence type="ECO:0000256" key="4">
    <source>
        <dbReference type="ARBA" id="ARBA00020076"/>
    </source>
</evidence>
<reference evidence="14" key="1">
    <citation type="submission" date="2020-09" db="EMBL/GenBank/DDBJ databases">
        <title>Bosea spartocytisi sp. nov. a root nodule endophyte of Spartocytisus supranubius in the high mountain ecosystem fo the Teide National Park (Canary Islands, Spain).</title>
        <authorList>
            <person name="Pulido-Suarez L."/>
            <person name="Peix A."/>
            <person name="Igual J.M."/>
            <person name="Socas-Perez N."/>
            <person name="Velazquez E."/>
            <person name="Flores-Felix J.D."/>
            <person name="Leon-Barrios M."/>
        </authorList>
    </citation>
    <scope>NUCLEOTIDE SEQUENCE</scope>
    <source>
        <strain evidence="14">SSUT16</strain>
    </source>
</reference>
<dbReference type="GO" id="GO:0016020">
    <property type="term" value="C:membrane"/>
    <property type="evidence" value="ECO:0007669"/>
    <property type="project" value="UniProtKB-SubCell"/>
</dbReference>
<dbReference type="PANTHER" id="PTHR10978:SF5">
    <property type="entry name" value="SUCCINATE DEHYDROGENASE CYTOCHROME B560 SUBUNIT, MITOCHONDRIAL"/>
    <property type="match status" value="1"/>
</dbReference>
<comment type="subcellular location">
    <subcellularLocation>
        <location evidence="2">Membrane</location>
        <topology evidence="2">Multi-pass membrane protein</topology>
    </subcellularLocation>
</comment>
<dbReference type="Proteomes" id="UP000619295">
    <property type="component" value="Unassembled WGS sequence"/>
</dbReference>
<evidence type="ECO:0000256" key="1">
    <source>
        <dbReference type="ARBA" id="ARBA00004050"/>
    </source>
</evidence>
<evidence type="ECO:0000313" key="14">
    <source>
        <dbReference type="EMBL" id="MBD3846217.1"/>
    </source>
</evidence>
<feature type="transmembrane region" description="Helical" evidence="13">
    <location>
        <begin position="38"/>
        <end position="58"/>
    </location>
</feature>
<dbReference type="PIRSF" id="PIRSF000178">
    <property type="entry name" value="SDH_cyt_b560"/>
    <property type="match status" value="1"/>
</dbReference>
<evidence type="ECO:0000256" key="13">
    <source>
        <dbReference type="SAM" id="Phobius"/>
    </source>
</evidence>
<evidence type="ECO:0000256" key="6">
    <source>
        <dbReference type="ARBA" id="ARBA00022692"/>
    </source>
</evidence>
<dbReference type="EMBL" id="JACXWY010000005">
    <property type="protein sequence ID" value="MBD3846217.1"/>
    <property type="molecule type" value="Genomic_DNA"/>
</dbReference>
<evidence type="ECO:0000256" key="2">
    <source>
        <dbReference type="ARBA" id="ARBA00004141"/>
    </source>
</evidence>
<protein>
    <recommendedName>
        <fullName evidence="4">Succinate dehydrogenase cytochrome b556 subunit</fullName>
    </recommendedName>
</protein>
<comment type="function">
    <text evidence="1">Membrane-anchoring subunit of succinate dehydrogenase (SDH).</text>
</comment>
<keyword evidence="7 12" id="KW-0479">Metal-binding</keyword>
<name>A0A927E923_9HYPH</name>
<comment type="cofactor">
    <cofactor evidence="12">
        <name>heme</name>
        <dbReference type="ChEBI" id="CHEBI:30413"/>
    </cofactor>
    <text evidence="12">The heme is bound between the two transmembrane subunits.</text>
</comment>